<feature type="chain" id="PRO_5024365264" evidence="2">
    <location>
        <begin position="29"/>
        <end position="101"/>
    </location>
</feature>
<evidence type="ECO:0000256" key="2">
    <source>
        <dbReference type="SAM" id="SignalP"/>
    </source>
</evidence>
<feature type="region of interest" description="Disordered" evidence="1">
    <location>
        <begin position="53"/>
        <end position="84"/>
    </location>
</feature>
<evidence type="ECO:0000313" key="4">
    <source>
        <dbReference type="Proteomes" id="UP000299084"/>
    </source>
</evidence>
<accession>A0A5N4DTT2</accession>
<evidence type="ECO:0000256" key="1">
    <source>
        <dbReference type="SAM" id="MobiDB-lite"/>
    </source>
</evidence>
<feature type="signal peptide" evidence="2">
    <location>
        <begin position="1"/>
        <end position="28"/>
    </location>
</feature>
<dbReference type="EMBL" id="JWIN03000009">
    <property type="protein sequence ID" value="KAB1274380.1"/>
    <property type="molecule type" value="Genomic_DNA"/>
</dbReference>
<gene>
    <name evidence="3" type="ORF">Cadr_000011816</name>
</gene>
<dbReference type="Proteomes" id="UP000299084">
    <property type="component" value="Unassembled WGS sequence"/>
</dbReference>
<organism evidence="3 4">
    <name type="scientific">Camelus dromedarius</name>
    <name type="common">Dromedary</name>
    <name type="synonym">Arabian camel</name>
    <dbReference type="NCBI Taxonomy" id="9838"/>
    <lineage>
        <taxon>Eukaryota</taxon>
        <taxon>Metazoa</taxon>
        <taxon>Chordata</taxon>
        <taxon>Craniata</taxon>
        <taxon>Vertebrata</taxon>
        <taxon>Euteleostomi</taxon>
        <taxon>Mammalia</taxon>
        <taxon>Eutheria</taxon>
        <taxon>Laurasiatheria</taxon>
        <taxon>Artiodactyla</taxon>
        <taxon>Tylopoda</taxon>
        <taxon>Camelidae</taxon>
        <taxon>Camelus</taxon>
    </lineage>
</organism>
<dbReference type="AlphaFoldDB" id="A0A5N4DTT2"/>
<evidence type="ECO:0000313" key="3">
    <source>
        <dbReference type="EMBL" id="KAB1274380.1"/>
    </source>
</evidence>
<feature type="compositionally biased region" description="Basic and acidic residues" evidence="1">
    <location>
        <begin position="61"/>
        <end position="84"/>
    </location>
</feature>
<proteinExistence type="predicted"/>
<name>A0A5N4DTT2_CAMDR</name>
<keyword evidence="2" id="KW-0732">Signal</keyword>
<reference evidence="3 4" key="1">
    <citation type="journal article" date="2019" name="Mol. Ecol. Resour.">
        <title>Improving Illumina assemblies with Hi-C and long reads: an example with the North African dromedary.</title>
        <authorList>
            <person name="Elbers J.P."/>
            <person name="Rogers M.F."/>
            <person name="Perelman P.L."/>
            <person name="Proskuryakova A.A."/>
            <person name="Serdyukova N.A."/>
            <person name="Johnson W.E."/>
            <person name="Horin P."/>
            <person name="Corander J."/>
            <person name="Murphy D."/>
            <person name="Burger P.A."/>
        </authorList>
    </citation>
    <scope>NUCLEOTIDE SEQUENCE [LARGE SCALE GENOMIC DNA]</scope>
    <source>
        <strain evidence="3">Drom800</strain>
        <tissue evidence="3">Blood</tissue>
    </source>
</reference>
<comment type="caution">
    <text evidence="3">The sequence shown here is derived from an EMBL/GenBank/DDBJ whole genome shotgun (WGS) entry which is preliminary data.</text>
</comment>
<keyword evidence="4" id="KW-1185">Reference proteome</keyword>
<sequence>MGDGLRLCPFKNVVSLSWLSLLPGIAEEGDETYAKRKKGPGWVGERKWERDGLPAQRCTGRNRDPSGQELDRSERNRGNRYPDPKIKRLLRVGGLRGGTVC</sequence>
<protein>
    <submittedName>
        <fullName evidence="3">Uncharacterized protein</fullName>
    </submittedName>
</protein>